<dbReference type="CDD" id="cd22231">
    <property type="entry name" value="RHH_NikR_HicB-like"/>
    <property type="match status" value="1"/>
</dbReference>
<feature type="domain" description="Transcription factor NikR nickel binding C-terminal" evidence="9">
    <location>
        <begin position="64"/>
        <end position="138"/>
    </location>
</feature>
<dbReference type="GO" id="GO:0003700">
    <property type="term" value="F:DNA-binding transcription factor activity"/>
    <property type="evidence" value="ECO:0007669"/>
    <property type="project" value="UniProtKB-UniRule"/>
</dbReference>
<feature type="binding site" evidence="7">
    <location>
        <position position="87"/>
    </location>
    <ligand>
        <name>Ni(2+)</name>
        <dbReference type="ChEBI" id="CHEBI:49786"/>
    </ligand>
</feature>
<evidence type="ECO:0000259" key="8">
    <source>
        <dbReference type="Pfam" id="PF01402"/>
    </source>
</evidence>
<dbReference type="PANTHER" id="PTHR34719:SF2">
    <property type="entry name" value="NICKEL-RESPONSIVE REGULATOR"/>
    <property type="match status" value="1"/>
</dbReference>
<dbReference type="InterPro" id="IPR010985">
    <property type="entry name" value="Ribbon_hlx_hlx"/>
</dbReference>
<comment type="function">
    <text evidence="7">Transcriptional regulator.</text>
</comment>
<keyword evidence="4 7" id="KW-0805">Transcription regulation</keyword>
<dbReference type="GO" id="GO:0003677">
    <property type="term" value="F:DNA binding"/>
    <property type="evidence" value="ECO:0007669"/>
    <property type="project" value="UniProtKB-KW"/>
</dbReference>
<dbReference type="NCBIfam" id="NF002169">
    <property type="entry name" value="PRK01002.1"/>
    <property type="match status" value="1"/>
</dbReference>
<accession>A0A495V027</accession>
<dbReference type="InterPro" id="IPR027271">
    <property type="entry name" value="Acetolactate_synth/TF_NikR_C"/>
</dbReference>
<feature type="binding site" evidence="7">
    <location>
        <position position="98"/>
    </location>
    <ligand>
        <name>Ni(2+)</name>
        <dbReference type="ChEBI" id="CHEBI:49786"/>
    </ligand>
</feature>
<evidence type="ECO:0000313" key="10">
    <source>
        <dbReference type="EMBL" id="RKT42811.1"/>
    </source>
</evidence>
<evidence type="ECO:0000256" key="3">
    <source>
        <dbReference type="ARBA" id="ARBA00022723"/>
    </source>
</evidence>
<organism evidence="10 11">
    <name type="scientific">Thiocapsa rosea</name>
    <dbReference type="NCBI Taxonomy" id="69360"/>
    <lineage>
        <taxon>Bacteria</taxon>
        <taxon>Pseudomonadati</taxon>
        <taxon>Pseudomonadota</taxon>
        <taxon>Gammaproteobacteria</taxon>
        <taxon>Chromatiales</taxon>
        <taxon>Chromatiaceae</taxon>
        <taxon>Thiocapsa</taxon>
    </lineage>
</organism>
<comment type="similarity">
    <text evidence="1 7">Belongs to the transcriptional regulatory CopG/NikR family.</text>
</comment>
<gene>
    <name evidence="10" type="ORF">BDD21_0106</name>
</gene>
<evidence type="ECO:0000259" key="9">
    <source>
        <dbReference type="Pfam" id="PF08753"/>
    </source>
</evidence>
<feature type="binding site" evidence="7">
    <location>
        <position position="100"/>
    </location>
    <ligand>
        <name>Ni(2+)</name>
        <dbReference type="ChEBI" id="CHEBI:49786"/>
    </ligand>
</feature>
<keyword evidence="11" id="KW-1185">Reference proteome</keyword>
<dbReference type="InterPro" id="IPR022988">
    <property type="entry name" value="Ni_resp_reg_NikR"/>
</dbReference>
<dbReference type="PANTHER" id="PTHR34719">
    <property type="entry name" value="NICKEL-RESPONSIVE REGULATOR"/>
    <property type="match status" value="1"/>
</dbReference>
<evidence type="ECO:0000256" key="4">
    <source>
        <dbReference type="ARBA" id="ARBA00023015"/>
    </source>
</evidence>
<evidence type="ECO:0000313" key="11">
    <source>
        <dbReference type="Proteomes" id="UP000274556"/>
    </source>
</evidence>
<evidence type="ECO:0000256" key="1">
    <source>
        <dbReference type="ARBA" id="ARBA00008478"/>
    </source>
</evidence>
<dbReference type="RefSeq" id="WP_120795487.1">
    <property type="nucleotide sequence ID" value="NZ_RBXL01000001.1"/>
</dbReference>
<name>A0A495V027_9GAMM</name>
<dbReference type="GO" id="GO:0016151">
    <property type="term" value="F:nickel cation binding"/>
    <property type="evidence" value="ECO:0007669"/>
    <property type="project" value="UniProtKB-UniRule"/>
</dbReference>
<dbReference type="Pfam" id="PF08753">
    <property type="entry name" value="NikR_C"/>
    <property type="match status" value="1"/>
</dbReference>
<sequence length="145" mass="16960">MSTVEETDREETIRFSVSLPRALLDELDRRVVKKGYASRSELVRDLIRERIVEETWERGDVEVAGVLTIVYDHHQRELTQHILDIQHRQYIHVVATTHVHMDHHNCLETIIIRGMPAEIERMSLEIGGLRGVRFSELTRASRIQN</sequence>
<reference evidence="10 11" key="1">
    <citation type="submission" date="2018-10" db="EMBL/GenBank/DDBJ databases">
        <title>Genomic Encyclopedia of Archaeal and Bacterial Type Strains, Phase II (KMG-II): from individual species to whole genera.</title>
        <authorList>
            <person name="Goeker M."/>
        </authorList>
    </citation>
    <scope>NUCLEOTIDE SEQUENCE [LARGE SCALE GENOMIC DNA]</scope>
    <source>
        <strain evidence="10 11">DSM 235</strain>
    </source>
</reference>
<dbReference type="NCBIfam" id="NF001884">
    <property type="entry name" value="PRK00630.1"/>
    <property type="match status" value="1"/>
</dbReference>
<keyword evidence="2 7" id="KW-0533">Nickel</keyword>
<comment type="caution">
    <text evidence="10">The sequence shown here is derived from an EMBL/GenBank/DDBJ whole genome shotgun (WGS) entry which is preliminary data.</text>
</comment>
<dbReference type="Proteomes" id="UP000274556">
    <property type="component" value="Unassembled WGS sequence"/>
</dbReference>
<dbReference type="Gene3D" id="1.10.1220.10">
    <property type="entry name" value="Met repressor-like"/>
    <property type="match status" value="1"/>
</dbReference>
<dbReference type="GO" id="GO:0010045">
    <property type="term" value="P:response to nickel cation"/>
    <property type="evidence" value="ECO:0007669"/>
    <property type="project" value="InterPro"/>
</dbReference>
<dbReference type="AlphaFoldDB" id="A0A495V027"/>
<dbReference type="InterPro" id="IPR050192">
    <property type="entry name" value="CopG/NikR_regulator"/>
</dbReference>
<proteinExistence type="inferred from homology"/>
<evidence type="ECO:0000256" key="7">
    <source>
        <dbReference type="HAMAP-Rule" id="MF_00476"/>
    </source>
</evidence>
<dbReference type="SUPFAM" id="SSF55021">
    <property type="entry name" value="ACT-like"/>
    <property type="match status" value="1"/>
</dbReference>
<evidence type="ECO:0000256" key="5">
    <source>
        <dbReference type="ARBA" id="ARBA00023125"/>
    </source>
</evidence>
<dbReference type="InterPro" id="IPR014864">
    <property type="entry name" value="TF_NikR_Ni-bd_C"/>
</dbReference>
<keyword evidence="6 7" id="KW-0804">Transcription</keyword>
<dbReference type="HAMAP" id="MF_00476">
    <property type="entry name" value="NikR"/>
    <property type="match status" value="1"/>
</dbReference>
<dbReference type="Pfam" id="PF01402">
    <property type="entry name" value="RHH_1"/>
    <property type="match status" value="1"/>
</dbReference>
<dbReference type="InterPro" id="IPR045865">
    <property type="entry name" value="ACT-like_dom_sf"/>
</dbReference>
<dbReference type="SUPFAM" id="SSF47598">
    <property type="entry name" value="Ribbon-helix-helix"/>
    <property type="match status" value="1"/>
</dbReference>
<dbReference type="NCBIfam" id="NF002815">
    <property type="entry name" value="PRK02967.1"/>
    <property type="match status" value="1"/>
</dbReference>
<keyword evidence="3 7" id="KW-0479">Metal-binding</keyword>
<dbReference type="InterPro" id="IPR002145">
    <property type="entry name" value="CopG"/>
</dbReference>
<dbReference type="Gene3D" id="3.30.70.1150">
    <property type="entry name" value="ACT-like. Chain A, domain 2"/>
    <property type="match status" value="1"/>
</dbReference>
<dbReference type="InterPro" id="IPR013321">
    <property type="entry name" value="Arc_rbn_hlx_hlx"/>
</dbReference>
<feature type="domain" description="Ribbon-helix-helix protein CopG" evidence="8">
    <location>
        <begin position="14"/>
        <end position="53"/>
    </location>
</feature>
<feature type="binding site" evidence="7">
    <location>
        <position position="106"/>
    </location>
    <ligand>
        <name>Ni(2+)</name>
        <dbReference type="ChEBI" id="CHEBI:49786"/>
    </ligand>
</feature>
<dbReference type="EMBL" id="RBXL01000001">
    <property type="protein sequence ID" value="RKT42811.1"/>
    <property type="molecule type" value="Genomic_DNA"/>
</dbReference>
<protein>
    <recommendedName>
        <fullName evidence="7">Putative nickel-responsive regulator</fullName>
    </recommendedName>
</protein>
<dbReference type="OrthoDB" id="9806294at2"/>
<evidence type="ECO:0000256" key="6">
    <source>
        <dbReference type="ARBA" id="ARBA00023163"/>
    </source>
</evidence>
<comment type="cofactor">
    <cofactor evidence="7">
        <name>Ni(2+)</name>
        <dbReference type="ChEBI" id="CHEBI:49786"/>
    </cofactor>
    <text evidence="7">Binds 1 nickel ion per subunit.</text>
</comment>
<evidence type="ECO:0000256" key="2">
    <source>
        <dbReference type="ARBA" id="ARBA00022596"/>
    </source>
</evidence>
<dbReference type="NCBIfam" id="NF003381">
    <property type="entry name" value="PRK04460.1"/>
    <property type="match status" value="1"/>
</dbReference>
<keyword evidence="5 7" id="KW-0238">DNA-binding</keyword>